<dbReference type="EMBL" id="CP058215">
    <property type="protein sequence ID" value="QLC50745.1"/>
    <property type="molecule type" value="Genomic_DNA"/>
</dbReference>
<sequence>MNIVETLSKLGILASGKRTILKYLCFEISFIDTVKDSYVIIKAGFGYTITSVSRAELI</sequence>
<keyword evidence="2" id="KW-1185">Reference proteome</keyword>
<reference evidence="1 2" key="1">
    <citation type="submission" date="2020-06" db="EMBL/GenBank/DDBJ databases">
        <title>Methanolobus halotolerans sp. nov., isolated from a saline lake Tus in Siberia.</title>
        <authorList>
            <person name="Shen Y."/>
            <person name="Chen S.-C."/>
            <person name="Lai M.-C."/>
            <person name="Huang H.-H."/>
            <person name="Chiu H.-H."/>
            <person name="Tang S.-L."/>
            <person name="Rogozin D.Y."/>
            <person name="Degermendzhy A.G."/>
        </authorList>
    </citation>
    <scope>NUCLEOTIDE SEQUENCE [LARGE SCALE GENOMIC DNA]</scope>
    <source>
        <strain evidence="1 2">DSM 21339</strain>
    </source>
</reference>
<protein>
    <submittedName>
        <fullName evidence="1">Uncharacterized protein</fullName>
    </submittedName>
</protein>
<organism evidence="1 2">
    <name type="scientific">Methanolobus zinderi</name>
    <dbReference type="NCBI Taxonomy" id="536044"/>
    <lineage>
        <taxon>Archaea</taxon>
        <taxon>Methanobacteriati</taxon>
        <taxon>Methanobacteriota</taxon>
        <taxon>Stenosarchaea group</taxon>
        <taxon>Methanomicrobia</taxon>
        <taxon>Methanosarcinales</taxon>
        <taxon>Methanosarcinaceae</taxon>
        <taxon>Methanolobus</taxon>
    </lineage>
</organism>
<proteinExistence type="predicted"/>
<evidence type="ECO:0000313" key="1">
    <source>
        <dbReference type="EMBL" id="QLC50745.1"/>
    </source>
</evidence>
<gene>
    <name evidence="1" type="ORF">HWN40_11140</name>
</gene>
<dbReference type="KEGG" id="mzi:HWN40_11140"/>
<accession>A0A7D5IPZ4</accession>
<name>A0A7D5IPZ4_9EURY</name>
<dbReference type="AlphaFoldDB" id="A0A7D5IPZ4"/>
<evidence type="ECO:0000313" key="2">
    <source>
        <dbReference type="Proteomes" id="UP000509594"/>
    </source>
</evidence>
<dbReference type="Proteomes" id="UP000509594">
    <property type="component" value="Chromosome"/>
</dbReference>
<dbReference type="GeneID" id="55822237"/>
<dbReference type="RefSeq" id="WP_176965800.1">
    <property type="nucleotide sequence ID" value="NZ_CP058215.1"/>
</dbReference>